<dbReference type="SFLD" id="SFLDG01094">
    <property type="entry name" value="Uncharacterised_Radical_SAM_Su"/>
    <property type="match status" value="1"/>
</dbReference>
<dbReference type="CDD" id="cd01335">
    <property type="entry name" value="Radical_SAM"/>
    <property type="match status" value="1"/>
</dbReference>
<dbReference type="Gene3D" id="3.20.20.70">
    <property type="entry name" value="Aldolase class I"/>
    <property type="match status" value="1"/>
</dbReference>
<dbReference type="SFLD" id="SFLDS00029">
    <property type="entry name" value="Radical_SAM"/>
    <property type="match status" value="1"/>
</dbReference>
<dbReference type="InterPro" id="IPR034457">
    <property type="entry name" value="Organic_radical-activating"/>
</dbReference>
<dbReference type="GO" id="GO:0051539">
    <property type="term" value="F:4 iron, 4 sulfur cluster binding"/>
    <property type="evidence" value="ECO:0007669"/>
    <property type="project" value="UniProtKB-KW"/>
</dbReference>
<evidence type="ECO:0000256" key="3">
    <source>
        <dbReference type="ARBA" id="ARBA00022691"/>
    </source>
</evidence>
<gene>
    <name evidence="8" type="ordered locus">MSWAN_0355</name>
</gene>
<protein>
    <submittedName>
        <fullName evidence="8">Anaerobic ribonucleoside-triphosphate reductase activating protein</fullName>
    </submittedName>
</protein>
<keyword evidence="3" id="KW-0949">S-adenosyl-L-methionine</keyword>
<dbReference type="OrthoDB" id="371936at2157"/>
<dbReference type="eggNOG" id="arCOG00952">
    <property type="taxonomic scope" value="Archaea"/>
</dbReference>
<dbReference type="InterPro" id="IPR013785">
    <property type="entry name" value="Aldolase_TIM"/>
</dbReference>
<dbReference type="PANTHER" id="PTHR30352">
    <property type="entry name" value="PYRUVATE FORMATE-LYASE-ACTIVATING ENZYME"/>
    <property type="match status" value="1"/>
</dbReference>
<reference evidence="8 9" key="1">
    <citation type="journal article" date="2014" name="Int. J. Syst. Evol. Microbiol.">
        <title>Methanobacterium paludis sp. nov. and a novel strain of Methanobacterium lacus isolated from northern peatlands.</title>
        <authorList>
            <person name="Cadillo-Quiroz H."/>
            <person name="Brauer S.L."/>
            <person name="Goodson N."/>
            <person name="Yavitt J.B."/>
            <person name="Zinder S.H."/>
        </authorList>
    </citation>
    <scope>NUCLEOTIDE SEQUENCE [LARGE SCALE GENOMIC DNA]</scope>
    <source>
        <strain evidence="9">DSM 25820 / JCM 18151 / SWAN1</strain>
    </source>
</reference>
<dbReference type="SUPFAM" id="SSF102114">
    <property type="entry name" value="Radical SAM enzymes"/>
    <property type="match status" value="1"/>
</dbReference>
<dbReference type="GO" id="GO:0046872">
    <property type="term" value="F:metal ion binding"/>
    <property type="evidence" value="ECO:0007669"/>
    <property type="project" value="UniProtKB-KW"/>
</dbReference>
<dbReference type="GeneID" id="10667839"/>
<proteinExistence type="predicted"/>
<dbReference type="EMBL" id="CP002772">
    <property type="protein sequence ID" value="AEG17398.1"/>
    <property type="molecule type" value="Genomic_DNA"/>
</dbReference>
<dbReference type="InterPro" id="IPR007197">
    <property type="entry name" value="rSAM"/>
</dbReference>
<evidence type="ECO:0000256" key="4">
    <source>
        <dbReference type="ARBA" id="ARBA00022723"/>
    </source>
</evidence>
<evidence type="ECO:0000313" key="8">
    <source>
        <dbReference type="EMBL" id="AEG17398.1"/>
    </source>
</evidence>
<evidence type="ECO:0000256" key="5">
    <source>
        <dbReference type="ARBA" id="ARBA00023004"/>
    </source>
</evidence>
<accession>F6D335</accession>
<evidence type="ECO:0000256" key="6">
    <source>
        <dbReference type="ARBA" id="ARBA00023014"/>
    </source>
</evidence>
<keyword evidence="5" id="KW-0408">Iron</keyword>
<dbReference type="Pfam" id="PF04055">
    <property type="entry name" value="Radical_SAM"/>
    <property type="match status" value="1"/>
</dbReference>
<dbReference type="NCBIfam" id="TIGR02495">
    <property type="entry name" value="NrdG2"/>
    <property type="match status" value="1"/>
</dbReference>
<feature type="domain" description="Radical SAM core" evidence="7">
    <location>
        <begin position="12"/>
        <end position="221"/>
    </location>
</feature>
<organism evidence="8 9">
    <name type="scientific">Methanobacterium paludis (strain DSM 25820 / JCM 18151 / SWAN1)</name>
    <dbReference type="NCBI Taxonomy" id="868131"/>
    <lineage>
        <taxon>Archaea</taxon>
        <taxon>Methanobacteriati</taxon>
        <taxon>Methanobacteriota</taxon>
        <taxon>Methanomada group</taxon>
        <taxon>Methanobacteria</taxon>
        <taxon>Methanobacteriales</taxon>
        <taxon>Methanobacteriaceae</taxon>
        <taxon>Methanobacterium</taxon>
    </lineage>
</organism>
<dbReference type="RefSeq" id="WP_013824900.1">
    <property type="nucleotide sequence ID" value="NC_015574.1"/>
</dbReference>
<keyword evidence="4" id="KW-0479">Metal-binding</keyword>
<dbReference type="AlphaFoldDB" id="F6D335"/>
<sequence length="237" mass="26808">MEIGTMLVSSIEFPGKMSLVIFTAKCMLTCPYCHNPDLIEGGNTVSTHDIIEKIKDSSDFIDGVVITGGEPLIQDKELLEVLKYCKQCNLQVKLETNGYYPDKLERLIDWIDYVAMDVKAPFDNYEKVLGKCHLSRDPGECARESMEVCLKSGTYLECRTTYVPDLLDPEDVLEIAKTINCDVYTIQQFRNKVVADDKLHQTPNPSRDELLEIAKTVKPFLKKVKIITSEFAAEVVE</sequence>
<dbReference type="PROSITE" id="PS51918">
    <property type="entry name" value="RADICAL_SAM"/>
    <property type="match status" value="1"/>
</dbReference>
<keyword evidence="6" id="KW-0411">Iron-sulfur</keyword>
<dbReference type="HOGENOM" id="CLU_078147_2_1_2"/>
<dbReference type="KEGG" id="mew:MSWAN_0355"/>
<dbReference type="GO" id="GO:0003824">
    <property type="term" value="F:catalytic activity"/>
    <property type="evidence" value="ECO:0007669"/>
    <property type="project" value="InterPro"/>
</dbReference>
<evidence type="ECO:0000256" key="2">
    <source>
        <dbReference type="ARBA" id="ARBA00022485"/>
    </source>
</evidence>
<evidence type="ECO:0000259" key="7">
    <source>
        <dbReference type="PROSITE" id="PS51918"/>
    </source>
</evidence>
<dbReference type="STRING" id="868131.MSWAN_0355"/>
<dbReference type="InterPro" id="IPR058240">
    <property type="entry name" value="rSAM_sf"/>
</dbReference>
<evidence type="ECO:0000256" key="1">
    <source>
        <dbReference type="ARBA" id="ARBA00001966"/>
    </source>
</evidence>
<dbReference type="InterPro" id="IPR012840">
    <property type="entry name" value="NrdG2"/>
</dbReference>
<keyword evidence="9" id="KW-1185">Reference proteome</keyword>
<comment type="cofactor">
    <cofactor evidence="1">
        <name>[4Fe-4S] cluster</name>
        <dbReference type="ChEBI" id="CHEBI:49883"/>
    </cofactor>
</comment>
<keyword evidence="2" id="KW-0004">4Fe-4S</keyword>
<name>F6D335_METPW</name>
<evidence type="ECO:0000313" key="9">
    <source>
        <dbReference type="Proteomes" id="UP000009231"/>
    </source>
</evidence>
<dbReference type="Proteomes" id="UP000009231">
    <property type="component" value="Chromosome"/>
</dbReference>